<sequence length="45" mass="4962">PSTVAFSFFSSTLIYIGPFLKDIQAKSSTLVVNVVKKSTVHRFSI</sequence>
<protein>
    <submittedName>
        <fullName evidence="1">1232_t:CDS:1</fullName>
    </submittedName>
</protein>
<accession>A0A9N9GKG8</accession>
<dbReference type="Proteomes" id="UP000789706">
    <property type="component" value="Unassembled WGS sequence"/>
</dbReference>
<feature type="non-terminal residue" evidence="1">
    <location>
        <position position="1"/>
    </location>
</feature>
<comment type="caution">
    <text evidence="1">The sequence shown here is derived from an EMBL/GenBank/DDBJ whole genome shotgun (WGS) entry which is preliminary data.</text>
</comment>
<reference evidence="1" key="1">
    <citation type="submission" date="2021-06" db="EMBL/GenBank/DDBJ databases">
        <authorList>
            <person name="Kallberg Y."/>
            <person name="Tangrot J."/>
            <person name="Rosling A."/>
        </authorList>
    </citation>
    <scope>NUCLEOTIDE SEQUENCE</scope>
    <source>
        <strain evidence="1">AZ414A</strain>
    </source>
</reference>
<organism evidence="1 2">
    <name type="scientific">Diversispora eburnea</name>
    <dbReference type="NCBI Taxonomy" id="1213867"/>
    <lineage>
        <taxon>Eukaryota</taxon>
        <taxon>Fungi</taxon>
        <taxon>Fungi incertae sedis</taxon>
        <taxon>Mucoromycota</taxon>
        <taxon>Glomeromycotina</taxon>
        <taxon>Glomeromycetes</taxon>
        <taxon>Diversisporales</taxon>
        <taxon>Diversisporaceae</taxon>
        <taxon>Diversispora</taxon>
    </lineage>
</organism>
<proteinExistence type="predicted"/>
<gene>
    <name evidence="1" type="ORF">DEBURN_LOCUS10134</name>
</gene>
<dbReference type="AlphaFoldDB" id="A0A9N9GKG8"/>
<evidence type="ECO:0000313" key="1">
    <source>
        <dbReference type="EMBL" id="CAG8615102.1"/>
    </source>
</evidence>
<name>A0A9N9GKG8_9GLOM</name>
<evidence type="ECO:0000313" key="2">
    <source>
        <dbReference type="Proteomes" id="UP000789706"/>
    </source>
</evidence>
<keyword evidence="2" id="KW-1185">Reference proteome</keyword>
<dbReference type="EMBL" id="CAJVPK010002590">
    <property type="protein sequence ID" value="CAG8615102.1"/>
    <property type="molecule type" value="Genomic_DNA"/>
</dbReference>